<dbReference type="GeneID" id="30964750"/>
<evidence type="ECO:0000313" key="2">
    <source>
        <dbReference type="EMBL" id="ODV63302.1"/>
    </source>
</evidence>
<proteinExistence type="predicted"/>
<dbReference type="Proteomes" id="UP000095038">
    <property type="component" value="Unassembled WGS sequence"/>
</dbReference>
<dbReference type="EMBL" id="KV454475">
    <property type="protein sequence ID" value="ODV63302.1"/>
    <property type="molecule type" value="Genomic_DNA"/>
</dbReference>
<dbReference type="RefSeq" id="XP_020049609.1">
    <property type="nucleotide sequence ID" value="XM_020191114.1"/>
</dbReference>
<evidence type="ECO:0000256" key="1">
    <source>
        <dbReference type="SAM" id="MobiDB-lite"/>
    </source>
</evidence>
<dbReference type="AlphaFoldDB" id="A0A1D2VNV5"/>
<keyword evidence="3" id="KW-1185">Reference proteome</keyword>
<dbReference type="InParanoid" id="A0A1D2VNV5"/>
<evidence type="ECO:0000313" key="3">
    <source>
        <dbReference type="Proteomes" id="UP000095038"/>
    </source>
</evidence>
<sequence length="116" mass="13146">MSGIFDRMISYLNSGPNQYASGSRSNAYSDRNMIYGRDVTNSSATAHPNRKSRRLSTISIESGDSMDMPHKDEEAGIFDDKMKMKKNMDMKKMERDNNNTSDFIDAHEGIFANFSN</sequence>
<reference evidence="3" key="1">
    <citation type="submission" date="2016-05" db="EMBL/GenBank/DDBJ databases">
        <title>Comparative genomics of biotechnologically important yeasts.</title>
        <authorList>
            <consortium name="DOE Joint Genome Institute"/>
            <person name="Riley R."/>
            <person name="Haridas S."/>
            <person name="Wolfe K.H."/>
            <person name="Lopes M.R."/>
            <person name="Hittinger C.T."/>
            <person name="Goker M."/>
            <person name="Salamov A."/>
            <person name="Wisecaver J."/>
            <person name="Long T.M."/>
            <person name="Aerts A.L."/>
            <person name="Barry K."/>
            <person name="Choi C."/>
            <person name="Clum A."/>
            <person name="Coughlan A.Y."/>
            <person name="Deshpande S."/>
            <person name="Douglass A.P."/>
            <person name="Hanson S.J."/>
            <person name="Klenk H.-P."/>
            <person name="Labutti K."/>
            <person name="Lapidus A."/>
            <person name="Lindquist E."/>
            <person name="Lipzen A."/>
            <person name="Meier-Kolthoff J.P."/>
            <person name="Ohm R.A."/>
            <person name="Otillar R.P."/>
            <person name="Pangilinan J."/>
            <person name="Peng Y."/>
            <person name="Rokas A."/>
            <person name="Rosa C.A."/>
            <person name="Scheuner C."/>
            <person name="Sibirny A.A."/>
            <person name="Slot J.C."/>
            <person name="Stielow J.B."/>
            <person name="Sun H."/>
            <person name="Kurtzman C.P."/>
            <person name="Blackwell M."/>
            <person name="Grigoriev I.V."/>
            <person name="Jeffries T.W."/>
        </authorList>
    </citation>
    <scope>NUCLEOTIDE SEQUENCE [LARGE SCALE GENOMIC DNA]</scope>
    <source>
        <strain evidence="3">DSM 1968</strain>
    </source>
</reference>
<feature type="region of interest" description="Disordered" evidence="1">
    <location>
        <begin position="39"/>
        <end position="75"/>
    </location>
</feature>
<protein>
    <submittedName>
        <fullName evidence="2">Uncharacterized protein</fullName>
    </submittedName>
</protein>
<gene>
    <name evidence="2" type="ORF">ASCRUDRAFT_5321</name>
</gene>
<name>A0A1D2VNV5_9ASCO</name>
<accession>A0A1D2VNV5</accession>
<organism evidence="2 3">
    <name type="scientific">Ascoidea rubescens DSM 1968</name>
    <dbReference type="NCBI Taxonomy" id="1344418"/>
    <lineage>
        <taxon>Eukaryota</taxon>
        <taxon>Fungi</taxon>
        <taxon>Dikarya</taxon>
        <taxon>Ascomycota</taxon>
        <taxon>Saccharomycotina</taxon>
        <taxon>Saccharomycetes</taxon>
        <taxon>Ascoideaceae</taxon>
        <taxon>Ascoidea</taxon>
    </lineage>
</organism>